<dbReference type="GO" id="GO:0031011">
    <property type="term" value="C:Ino80 complex"/>
    <property type="evidence" value="ECO:0007669"/>
    <property type="project" value="UniProtKB-UniRule"/>
</dbReference>
<evidence type="ECO:0000256" key="2">
    <source>
        <dbReference type="ARBA" id="ARBA00022741"/>
    </source>
</evidence>
<reference evidence="5" key="1">
    <citation type="journal article" date="2020" name="New Phytol.">
        <title>Comparative genomics reveals dynamic genome evolution in host specialist ectomycorrhizal fungi.</title>
        <authorList>
            <person name="Lofgren L.A."/>
            <person name="Nguyen N.H."/>
            <person name="Vilgalys R."/>
            <person name="Ruytinx J."/>
            <person name="Liao H.L."/>
            <person name="Branco S."/>
            <person name="Kuo A."/>
            <person name="LaButti K."/>
            <person name="Lipzen A."/>
            <person name="Andreopoulos W."/>
            <person name="Pangilinan J."/>
            <person name="Riley R."/>
            <person name="Hundley H."/>
            <person name="Na H."/>
            <person name="Barry K."/>
            <person name="Grigoriev I.V."/>
            <person name="Stajich J.E."/>
            <person name="Kennedy P.G."/>
        </authorList>
    </citation>
    <scope>NUCLEOTIDE SEQUENCE</scope>
    <source>
        <strain evidence="5">FC203</strain>
    </source>
</reference>
<gene>
    <name evidence="5" type="ORF">F5891DRAFT_930602</name>
</gene>
<protein>
    <recommendedName>
        <fullName evidence="4">Chromatin-remodeling ATPase INO80</fullName>
        <ecNumber evidence="4">3.6.4.-</ecNumber>
    </recommendedName>
</protein>
<comment type="subcellular location">
    <subcellularLocation>
        <location evidence="1 4">Nucleus</location>
    </subcellularLocation>
</comment>
<proteinExistence type="inferred from homology"/>
<keyword evidence="4" id="KW-0227">DNA damage</keyword>
<keyword evidence="4" id="KW-0378">Hydrolase</keyword>
<keyword evidence="4" id="KW-0238">DNA-binding</keyword>
<comment type="function">
    <text evidence="4">ATPase component of the INO80 complex which remodels chromatin by shifting nucleosomes and is involved in DNA repair.</text>
</comment>
<sequence>FIFVSSTCAGGVRLGINQTAGDTVDHDRNPSNNAQATYYQSRAHCLGQTRQVTVYRRLITRGTIDERIIQ</sequence>
<dbReference type="EC" id="3.6.4.-" evidence="4"/>
<evidence type="ECO:0000313" key="5">
    <source>
        <dbReference type="EMBL" id="KAG1891571.1"/>
    </source>
</evidence>
<dbReference type="GeneID" id="64668244"/>
<dbReference type="GO" id="GO:0006281">
    <property type="term" value="P:DNA repair"/>
    <property type="evidence" value="ECO:0007669"/>
    <property type="project" value="UniProtKB-UniRule"/>
</dbReference>
<dbReference type="GO" id="GO:0016887">
    <property type="term" value="F:ATP hydrolysis activity"/>
    <property type="evidence" value="ECO:0007669"/>
    <property type="project" value="TreeGrafter"/>
</dbReference>
<comment type="subunit">
    <text evidence="4">Component of the INO80 chromatin-remodeling complex.</text>
</comment>
<dbReference type="AlphaFoldDB" id="A0AAD4DRJ6"/>
<comment type="catalytic activity">
    <reaction evidence="4">
        <text>ATP + H2O = ADP + phosphate + H(+)</text>
        <dbReference type="Rhea" id="RHEA:13065"/>
        <dbReference type="ChEBI" id="CHEBI:15377"/>
        <dbReference type="ChEBI" id="CHEBI:15378"/>
        <dbReference type="ChEBI" id="CHEBI:30616"/>
        <dbReference type="ChEBI" id="CHEBI:43474"/>
        <dbReference type="ChEBI" id="CHEBI:456216"/>
    </reaction>
</comment>
<dbReference type="SUPFAM" id="SSF52540">
    <property type="entry name" value="P-loop containing nucleoside triphosphate hydrolases"/>
    <property type="match status" value="1"/>
</dbReference>
<dbReference type="InterPro" id="IPR050520">
    <property type="entry name" value="INO80/SWR1_helicase"/>
</dbReference>
<comment type="caution">
    <text evidence="5">The sequence shown here is derived from an EMBL/GenBank/DDBJ whole genome shotgun (WGS) entry which is preliminary data.</text>
</comment>
<dbReference type="InterPro" id="IPR027417">
    <property type="entry name" value="P-loop_NTPase"/>
</dbReference>
<dbReference type="GO" id="GO:0042393">
    <property type="term" value="F:histone binding"/>
    <property type="evidence" value="ECO:0007669"/>
    <property type="project" value="TreeGrafter"/>
</dbReference>
<dbReference type="RefSeq" id="XP_041218047.1">
    <property type="nucleotide sequence ID" value="XM_041373946.1"/>
</dbReference>
<dbReference type="Gene3D" id="3.40.50.300">
    <property type="entry name" value="P-loop containing nucleotide triphosphate hydrolases"/>
    <property type="match status" value="1"/>
</dbReference>
<dbReference type="Proteomes" id="UP001195769">
    <property type="component" value="Unassembled WGS sequence"/>
</dbReference>
<dbReference type="EMBL" id="JABBWK010000130">
    <property type="protein sequence ID" value="KAG1891571.1"/>
    <property type="molecule type" value="Genomic_DNA"/>
</dbReference>
<keyword evidence="3 4" id="KW-0067">ATP-binding</keyword>
<dbReference type="PANTHER" id="PTHR45685">
    <property type="entry name" value="HELICASE SRCAP-RELATED"/>
    <property type="match status" value="1"/>
</dbReference>
<evidence type="ECO:0000256" key="4">
    <source>
        <dbReference type="RuleBase" id="RU368001"/>
    </source>
</evidence>
<feature type="non-terminal residue" evidence="5">
    <location>
        <position position="70"/>
    </location>
</feature>
<dbReference type="GO" id="GO:0003677">
    <property type="term" value="F:DNA binding"/>
    <property type="evidence" value="ECO:0007669"/>
    <property type="project" value="UniProtKB-UniRule"/>
</dbReference>
<comment type="domain">
    <text evidence="4">The DBINO region is involved in binding to DNA.</text>
</comment>
<accession>A0AAD4DRJ6</accession>
<feature type="non-terminal residue" evidence="5">
    <location>
        <position position="1"/>
    </location>
</feature>
<keyword evidence="4" id="KW-0234">DNA repair</keyword>
<dbReference type="GO" id="GO:0005524">
    <property type="term" value="F:ATP binding"/>
    <property type="evidence" value="ECO:0007669"/>
    <property type="project" value="UniProtKB-UniRule"/>
</dbReference>
<evidence type="ECO:0000313" key="6">
    <source>
        <dbReference type="Proteomes" id="UP001195769"/>
    </source>
</evidence>
<keyword evidence="2" id="KW-0547">Nucleotide-binding</keyword>
<dbReference type="GO" id="GO:0006338">
    <property type="term" value="P:chromatin remodeling"/>
    <property type="evidence" value="ECO:0007669"/>
    <property type="project" value="UniProtKB-UniRule"/>
</dbReference>
<evidence type="ECO:0000256" key="1">
    <source>
        <dbReference type="ARBA" id="ARBA00004123"/>
    </source>
</evidence>
<comment type="similarity">
    <text evidence="4">Belongs to the SNF2/RAD54 helicase family.</text>
</comment>
<keyword evidence="6" id="KW-1185">Reference proteome</keyword>
<name>A0AAD4DRJ6_9AGAM</name>
<organism evidence="5 6">
    <name type="scientific">Suillus fuscotomentosus</name>
    <dbReference type="NCBI Taxonomy" id="1912939"/>
    <lineage>
        <taxon>Eukaryota</taxon>
        <taxon>Fungi</taxon>
        <taxon>Dikarya</taxon>
        <taxon>Basidiomycota</taxon>
        <taxon>Agaricomycotina</taxon>
        <taxon>Agaricomycetes</taxon>
        <taxon>Agaricomycetidae</taxon>
        <taxon>Boletales</taxon>
        <taxon>Suillineae</taxon>
        <taxon>Suillaceae</taxon>
        <taxon>Suillus</taxon>
    </lineage>
</organism>
<evidence type="ECO:0000256" key="3">
    <source>
        <dbReference type="ARBA" id="ARBA00022840"/>
    </source>
</evidence>
<dbReference type="PANTHER" id="PTHR45685:SF2">
    <property type="entry name" value="CHROMATIN-REMODELING ATPASE INO80"/>
    <property type="match status" value="1"/>
</dbReference>